<evidence type="ECO:0000256" key="3">
    <source>
        <dbReference type="ARBA" id="ARBA00023125"/>
    </source>
</evidence>
<dbReference type="InterPro" id="IPR016136">
    <property type="entry name" value="DNA_helicase_N/primase_C"/>
</dbReference>
<gene>
    <name evidence="6" type="ORF">EDC65_0321</name>
</gene>
<evidence type="ECO:0000256" key="1">
    <source>
        <dbReference type="ARBA" id="ARBA00022515"/>
    </source>
</evidence>
<keyword evidence="3" id="KW-0238">DNA-binding</keyword>
<dbReference type="InterPro" id="IPR027417">
    <property type="entry name" value="P-loop_NTPase"/>
</dbReference>
<dbReference type="EMBL" id="RJKX01000011">
    <property type="protein sequence ID" value="ROQ01144.1"/>
    <property type="molecule type" value="Genomic_DNA"/>
</dbReference>
<proteinExistence type="predicted"/>
<dbReference type="Pfam" id="PF13481">
    <property type="entry name" value="AAA_25"/>
    <property type="match status" value="1"/>
</dbReference>
<evidence type="ECO:0000256" key="2">
    <source>
        <dbReference type="ARBA" id="ARBA00022705"/>
    </source>
</evidence>
<organism evidence="6 7">
    <name type="scientific">Stella humosa</name>
    <dbReference type="NCBI Taxonomy" id="94"/>
    <lineage>
        <taxon>Bacteria</taxon>
        <taxon>Pseudomonadati</taxon>
        <taxon>Pseudomonadota</taxon>
        <taxon>Alphaproteobacteria</taxon>
        <taxon>Rhodospirillales</taxon>
        <taxon>Stellaceae</taxon>
        <taxon>Stella</taxon>
    </lineage>
</organism>
<keyword evidence="7" id="KW-1185">Reference proteome</keyword>
<dbReference type="Proteomes" id="UP000278222">
    <property type="component" value="Unassembled WGS sequence"/>
</dbReference>
<dbReference type="OrthoDB" id="9763644at2"/>
<evidence type="ECO:0000259" key="5">
    <source>
        <dbReference type="Pfam" id="PF00772"/>
    </source>
</evidence>
<evidence type="ECO:0000256" key="4">
    <source>
        <dbReference type="SAM" id="MobiDB-lite"/>
    </source>
</evidence>
<dbReference type="GO" id="GO:0006269">
    <property type="term" value="P:DNA replication, synthesis of primer"/>
    <property type="evidence" value="ECO:0007669"/>
    <property type="project" value="UniProtKB-KW"/>
</dbReference>
<dbReference type="Gene3D" id="3.40.50.300">
    <property type="entry name" value="P-loop containing nucleotide triphosphate hydrolases"/>
    <property type="match status" value="1"/>
</dbReference>
<feature type="domain" description="DNA helicase DnaB-like N-terminal" evidence="5">
    <location>
        <begin position="12"/>
        <end position="97"/>
    </location>
</feature>
<dbReference type="InterPro" id="IPR036185">
    <property type="entry name" value="DNA_heli_DnaB-like_N_sf"/>
</dbReference>
<name>A0A3N1M0V9_9PROT</name>
<dbReference type="GO" id="GO:1990077">
    <property type="term" value="C:primosome complex"/>
    <property type="evidence" value="ECO:0007669"/>
    <property type="project" value="UniProtKB-KW"/>
</dbReference>
<dbReference type="GO" id="GO:0005524">
    <property type="term" value="F:ATP binding"/>
    <property type="evidence" value="ECO:0007669"/>
    <property type="project" value="InterPro"/>
</dbReference>
<dbReference type="RefSeq" id="WP_142235737.1">
    <property type="nucleotide sequence ID" value="NZ_AP019700.1"/>
</dbReference>
<evidence type="ECO:0000313" key="6">
    <source>
        <dbReference type="EMBL" id="ROQ01144.1"/>
    </source>
</evidence>
<evidence type="ECO:0000313" key="7">
    <source>
        <dbReference type="Proteomes" id="UP000278222"/>
    </source>
</evidence>
<dbReference type="SUPFAM" id="SSF52540">
    <property type="entry name" value="P-loop containing nucleoside triphosphate hydrolases"/>
    <property type="match status" value="1"/>
</dbReference>
<protein>
    <submittedName>
        <fullName evidence="6">RecA-family ATPase</fullName>
    </submittedName>
</protein>
<dbReference type="AlphaFoldDB" id="A0A3N1M0V9"/>
<comment type="caution">
    <text evidence="6">The sequence shown here is derived from an EMBL/GenBank/DDBJ whole genome shotgun (WGS) entry which is preliminary data.</text>
</comment>
<keyword evidence="2" id="KW-0235">DNA replication</keyword>
<feature type="region of interest" description="Disordered" evidence="4">
    <location>
        <begin position="487"/>
        <end position="506"/>
    </location>
</feature>
<dbReference type="SUPFAM" id="SSF48024">
    <property type="entry name" value="N-terminal domain of DnaB helicase"/>
    <property type="match status" value="1"/>
</dbReference>
<reference evidence="6 7" key="1">
    <citation type="submission" date="2018-11" db="EMBL/GenBank/DDBJ databases">
        <title>Genomic Encyclopedia of Type Strains, Phase IV (KMG-IV): sequencing the most valuable type-strain genomes for metagenomic binning, comparative biology and taxonomic classification.</title>
        <authorList>
            <person name="Goeker M."/>
        </authorList>
    </citation>
    <scope>NUCLEOTIDE SEQUENCE [LARGE SCALE GENOMIC DNA]</scope>
    <source>
        <strain evidence="6 7">DSM 5900</strain>
    </source>
</reference>
<dbReference type="InterPro" id="IPR007693">
    <property type="entry name" value="DNA_helicase_DnaB-like_N"/>
</dbReference>
<accession>A0A3N1M0V9</accession>
<dbReference type="GO" id="GO:0003677">
    <property type="term" value="F:DNA binding"/>
    <property type="evidence" value="ECO:0007669"/>
    <property type="project" value="UniProtKB-KW"/>
</dbReference>
<dbReference type="Pfam" id="PF00772">
    <property type="entry name" value="DnaB"/>
    <property type="match status" value="1"/>
</dbReference>
<sequence>MDDGGAFGQRAQPANVEAEQALVSALMQNGPTALSRVDPGLAGHMFADAINGILFEKAKDIISRGATADPVTVHTAARQDPLYELGGGYDYVLRVYSAGIGLWSAGSTERWVEDIIRCWVDRRGLEIAHTMVTERDPAARSALLREQAALNASGADRPSFDITVAADLAGRPIPDRAWLVPGWLPLHQCTLFSGSGGVGKSQVGGIQLQASTAVGASWLGWAVERVRSLGIYCEDDESELHRRMASVAASMGADLSDFGDMAWRSAIVDAHEMVEEDGRGGVKVTPYYGQVVAAAKAFKAQLLILDSSANLFGGDEIKRRQVRAFLTTLNRLAIEIDGAVLLLSHPSAAGTAARTGNSGSTHWPNGVRSMLYMEQDPDPDADPDTRIITRVKSNYARKGDSFRVQWRDGVFHALDEPGSLDRTAMASKADRVFLALLQSTYTAGEWVSPRMQARNYAPTIFARHSGREGVGKPAFESALHRLQQRGAIVSERYGPPSKDGARLRPA</sequence>
<dbReference type="Gene3D" id="1.10.860.10">
    <property type="entry name" value="DNAb Helicase, Chain A"/>
    <property type="match status" value="1"/>
</dbReference>
<keyword evidence="1" id="KW-0639">Primosome</keyword>
<dbReference type="GO" id="GO:0003678">
    <property type="term" value="F:DNA helicase activity"/>
    <property type="evidence" value="ECO:0007669"/>
    <property type="project" value="InterPro"/>
</dbReference>